<organism evidence="6 7">
    <name type="scientific">Luteimonas yindakuii</name>
    <dbReference type="NCBI Taxonomy" id="2565782"/>
    <lineage>
        <taxon>Bacteria</taxon>
        <taxon>Pseudomonadati</taxon>
        <taxon>Pseudomonadota</taxon>
        <taxon>Gammaproteobacteria</taxon>
        <taxon>Lysobacterales</taxon>
        <taxon>Lysobacteraceae</taxon>
        <taxon>Luteimonas</taxon>
    </lineage>
</organism>
<evidence type="ECO:0000256" key="2">
    <source>
        <dbReference type="ARBA" id="ARBA00022692"/>
    </source>
</evidence>
<dbReference type="Proteomes" id="UP000298681">
    <property type="component" value="Unassembled WGS sequence"/>
</dbReference>
<keyword evidence="3 5" id="KW-1133">Transmembrane helix</keyword>
<proteinExistence type="predicted"/>
<dbReference type="EMBL" id="SPUH01000001">
    <property type="protein sequence ID" value="TKS53693.1"/>
    <property type="molecule type" value="Genomic_DNA"/>
</dbReference>
<evidence type="ECO:0000256" key="3">
    <source>
        <dbReference type="ARBA" id="ARBA00022989"/>
    </source>
</evidence>
<evidence type="ECO:0000313" key="7">
    <source>
        <dbReference type="Proteomes" id="UP000298681"/>
    </source>
</evidence>
<name>A0A4Z1RBZ3_9GAMM</name>
<comment type="subcellular location">
    <subcellularLocation>
        <location evidence="1">Membrane</location>
        <topology evidence="1">Multi-pass membrane protein</topology>
    </subcellularLocation>
</comment>
<reference evidence="6 7" key="1">
    <citation type="submission" date="2019-01" db="EMBL/GenBank/DDBJ databases">
        <authorList>
            <person name="Zhang S."/>
        </authorList>
    </citation>
    <scope>NUCLEOTIDE SEQUENCE [LARGE SCALE GENOMIC DNA]</scope>
    <source>
        <strain evidence="6 7">1626</strain>
    </source>
</reference>
<dbReference type="Pfam" id="PF09685">
    <property type="entry name" value="MamF_MmsF"/>
    <property type="match status" value="1"/>
</dbReference>
<evidence type="ECO:0000256" key="4">
    <source>
        <dbReference type="ARBA" id="ARBA00023136"/>
    </source>
</evidence>
<evidence type="ECO:0000256" key="5">
    <source>
        <dbReference type="SAM" id="Phobius"/>
    </source>
</evidence>
<accession>A0A4Z1RBZ3</accession>
<keyword evidence="4 5" id="KW-0472">Membrane</keyword>
<comment type="caution">
    <text evidence="6">The sequence shown here is derived from an EMBL/GenBank/DDBJ whole genome shotgun (WGS) entry which is preliminary data.</text>
</comment>
<feature type="transmembrane region" description="Helical" evidence="5">
    <location>
        <begin position="32"/>
        <end position="57"/>
    </location>
</feature>
<feature type="transmembrane region" description="Helical" evidence="5">
    <location>
        <begin position="77"/>
        <end position="107"/>
    </location>
</feature>
<protein>
    <submittedName>
        <fullName evidence="6">DUF4870 domain-containing protein</fullName>
    </submittedName>
</protein>
<sequence length="153" mass="16167">MSAPGRRTVMAHIQSITTSSERGWAMAAHLTALALALMTSWLVGVAGVVGAGAIWLLKRDDSPFIARHAREAVNFNLSMLIYAAVACGIAAALVGLTVLTLGLGVILTLPAGLALLMVIAAIALMWLVCSIIAAVRAWNGEEYRYPLTIRLLD</sequence>
<keyword evidence="2 5" id="KW-0812">Transmembrane</keyword>
<dbReference type="AlphaFoldDB" id="A0A4Z1RBZ3"/>
<feature type="transmembrane region" description="Helical" evidence="5">
    <location>
        <begin position="113"/>
        <end position="135"/>
    </location>
</feature>
<dbReference type="InterPro" id="IPR019109">
    <property type="entry name" value="MamF_MmsF"/>
</dbReference>
<keyword evidence="7" id="KW-1185">Reference proteome</keyword>
<evidence type="ECO:0000313" key="6">
    <source>
        <dbReference type="EMBL" id="TKS53693.1"/>
    </source>
</evidence>
<gene>
    <name evidence="6" type="ORF">E4582_02170</name>
</gene>
<evidence type="ECO:0000256" key="1">
    <source>
        <dbReference type="ARBA" id="ARBA00004141"/>
    </source>
</evidence>